<sequence length="358" mass="41761">PTVDVNRVQAMLAQLLSGEDAFNSIIIPSDYIFETFAAKKRKKNDSEAEEVKTLELNKKENDNHMYKIKREITRIMRAGKVVTTKMAEYCLKVDKEEKTTSIYFSANFLKEVDIAIDYPSIVVIIGVHREQKNYAVIVRTDCMKKARARLDWEKWRNKKKGKELEEEVDMSEEKTGSEIDKSDLEEKYEDETLINKTYLYWESKKREDVLEWCKKCQKVEHNVSICILFKDLEYEMIYLNEVKEKEDFKLGPLMAEIYSTSKPEYKFIKTEIQRIEKTDHEISQQGITPGEAKVNAVRDFSTPKNLRAIHRFLDQQVGFKNLKKVLTTASVLAHPNNKKEYVLYTDAFHLGLGAILAQ</sequence>
<keyword evidence="3" id="KW-1185">Reference proteome</keyword>
<comment type="caution">
    <text evidence="2">The sequence shown here is derived from an EMBL/GenBank/DDBJ whole genome shotgun (WGS) entry which is preliminary data.</text>
</comment>
<evidence type="ECO:0000259" key="1">
    <source>
        <dbReference type="Pfam" id="PF17919"/>
    </source>
</evidence>
<dbReference type="Pfam" id="PF17919">
    <property type="entry name" value="RT_RNaseH_2"/>
    <property type="match status" value="1"/>
</dbReference>
<dbReference type="Proteomes" id="UP000789901">
    <property type="component" value="Unassembled WGS sequence"/>
</dbReference>
<dbReference type="SUPFAM" id="SSF56672">
    <property type="entry name" value="DNA/RNA polymerases"/>
    <property type="match status" value="1"/>
</dbReference>
<name>A0ABN7WT24_GIGMA</name>
<dbReference type="InterPro" id="IPR041577">
    <property type="entry name" value="RT_RNaseH_2"/>
</dbReference>
<proteinExistence type="predicted"/>
<dbReference type="EMBL" id="CAJVQB010062307">
    <property type="protein sequence ID" value="CAG8840189.1"/>
    <property type="molecule type" value="Genomic_DNA"/>
</dbReference>
<dbReference type="InterPro" id="IPR043502">
    <property type="entry name" value="DNA/RNA_pol_sf"/>
</dbReference>
<gene>
    <name evidence="2" type="ORF">GMARGA_LOCUS34794</name>
</gene>
<accession>A0ABN7WT24</accession>
<dbReference type="PANTHER" id="PTHR34072:SF49">
    <property type="entry name" value="RIBONUCLEASE H"/>
    <property type="match status" value="1"/>
</dbReference>
<feature type="non-terminal residue" evidence="2">
    <location>
        <position position="1"/>
    </location>
</feature>
<organism evidence="2 3">
    <name type="scientific">Gigaspora margarita</name>
    <dbReference type="NCBI Taxonomy" id="4874"/>
    <lineage>
        <taxon>Eukaryota</taxon>
        <taxon>Fungi</taxon>
        <taxon>Fungi incertae sedis</taxon>
        <taxon>Mucoromycota</taxon>
        <taxon>Glomeromycotina</taxon>
        <taxon>Glomeromycetes</taxon>
        <taxon>Diversisporales</taxon>
        <taxon>Gigasporaceae</taxon>
        <taxon>Gigaspora</taxon>
    </lineage>
</organism>
<feature type="non-terminal residue" evidence="2">
    <location>
        <position position="358"/>
    </location>
</feature>
<evidence type="ECO:0000313" key="3">
    <source>
        <dbReference type="Proteomes" id="UP000789901"/>
    </source>
</evidence>
<reference evidence="2 3" key="1">
    <citation type="submission" date="2021-06" db="EMBL/GenBank/DDBJ databases">
        <authorList>
            <person name="Kallberg Y."/>
            <person name="Tangrot J."/>
            <person name="Rosling A."/>
        </authorList>
    </citation>
    <scope>NUCLEOTIDE SEQUENCE [LARGE SCALE GENOMIC DNA]</scope>
    <source>
        <strain evidence="2 3">120-4 pot B 10/14</strain>
    </source>
</reference>
<evidence type="ECO:0000313" key="2">
    <source>
        <dbReference type="EMBL" id="CAG8840189.1"/>
    </source>
</evidence>
<feature type="domain" description="Reverse transcriptase/retrotransposon-derived protein RNase H-like" evidence="1">
    <location>
        <begin position="315"/>
        <end position="358"/>
    </location>
</feature>
<protein>
    <submittedName>
        <fullName evidence="2">13655_t:CDS:1</fullName>
    </submittedName>
</protein>
<dbReference type="PANTHER" id="PTHR34072">
    <property type="entry name" value="ENZYMATIC POLYPROTEIN-RELATED"/>
    <property type="match status" value="1"/>
</dbReference>